<sequence>MPPSAAPPTPQEIQRKLSVHSATRIKPPTGPVSGTESDSDSILTPDVVSGFVSASYHATSSSMPPPLSSIAERSTASGGEDSDEEEEEIDGSGWRGGGDAASRIPRAIDTTIKSGYLSKKGERRKTWKKRWFVLRPSHLAFYKNEAEYKLLRLLDLGDVHSCVPVQLKRHDNAFGLILPKRTYYLQAGSAADVQAWVQAIEEARQTLMATSTQNSTSSTPISIPINPTVGTGTTVLRPSPLSVSPPSPGRFSQMVSSSDSEDALAPPPPLPAAEGGGLRGLTVTPSPTNVTFSAAKPPPSPVPAHKEASKVILSGYLMKCGSKRRNWRKRWFVLTADRFFYSRSHMDTKPHRVFSFSDILDAMDYDLPQHRHGHGHQHQHQHQHHHHPAAVLAPSLSSPPSHSNVLGGVAVGVPGVGSDLSETQQQRNFTFKIVMTKRNLLLCAPSEEDEIRWLGAVRALIARRSGSGVLPGQQQQQTPGAVVGGDGGGGGIKNKVRRLSVGAGVLTGSKSASGDDGH</sequence>
<organism evidence="3 4">
    <name type="scientific">Macrolepiota fuliginosa MF-IS2</name>
    <dbReference type="NCBI Taxonomy" id="1400762"/>
    <lineage>
        <taxon>Eukaryota</taxon>
        <taxon>Fungi</taxon>
        <taxon>Dikarya</taxon>
        <taxon>Basidiomycota</taxon>
        <taxon>Agaricomycotina</taxon>
        <taxon>Agaricomycetes</taxon>
        <taxon>Agaricomycetidae</taxon>
        <taxon>Agaricales</taxon>
        <taxon>Agaricineae</taxon>
        <taxon>Agaricaceae</taxon>
        <taxon>Macrolepiota</taxon>
    </lineage>
</organism>
<protein>
    <submittedName>
        <fullName evidence="3">PH domain-like protein</fullName>
    </submittedName>
</protein>
<dbReference type="InterPro" id="IPR051707">
    <property type="entry name" value="PI-Interact_SigTrans_Reg"/>
</dbReference>
<feature type="region of interest" description="Disordered" evidence="1">
    <location>
        <begin position="369"/>
        <end position="404"/>
    </location>
</feature>
<evidence type="ECO:0000256" key="1">
    <source>
        <dbReference type="SAM" id="MobiDB-lite"/>
    </source>
</evidence>
<dbReference type="SMART" id="SM00233">
    <property type="entry name" value="PH"/>
    <property type="match status" value="2"/>
</dbReference>
<reference evidence="3" key="1">
    <citation type="submission" date="2020-11" db="EMBL/GenBank/DDBJ databases">
        <authorList>
            <consortium name="DOE Joint Genome Institute"/>
            <person name="Ahrendt S."/>
            <person name="Riley R."/>
            <person name="Andreopoulos W."/>
            <person name="Labutti K."/>
            <person name="Pangilinan J."/>
            <person name="Ruiz-Duenas F.J."/>
            <person name="Barrasa J.M."/>
            <person name="Sanchez-Garcia M."/>
            <person name="Camarero S."/>
            <person name="Miyauchi S."/>
            <person name="Serrano A."/>
            <person name="Linde D."/>
            <person name="Babiker R."/>
            <person name="Drula E."/>
            <person name="Ayuso-Fernandez I."/>
            <person name="Pacheco R."/>
            <person name="Padilla G."/>
            <person name="Ferreira P."/>
            <person name="Barriuso J."/>
            <person name="Kellner H."/>
            <person name="Castanera R."/>
            <person name="Alfaro M."/>
            <person name="Ramirez L."/>
            <person name="Pisabarro A.G."/>
            <person name="Kuo A."/>
            <person name="Tritt A."/>
            <person name="Lipzen A."/>
            <person name="He G."/>
            <person name="Yan M."/>
            <person name="Ng V."/>
            <person name="Cullen D."/>
            <person name="Martin F."/>
            <person name="Rosso M.-N."/>
            <person name="Henrissat B."/>
            <person name="Hibbett D."/>
            <person name="Martinez A.T."/>
            <person name="Grigoriev I.V."/>
        </authorList>
    </citation>
    <scope>NUCLEOTIDE SEQUENCE</scope>
    <source>
        <strain evidence="3">MF-IS2</strain>
    </source>
</reference>
<name>A0A9P6C853_9AGAR</name>
<feature type="domain" description="PH" evidence="2">
    <location>
        <begin position="310"/>
        <end position="462"/>
    </location>
</feature>
<evidence type="ECO:0000313" key="4">
    <source>
        <dbReference type="Proteomes" id="UP000807342"/>
    </source>
</evidence>
<dbReference type="Gene3D" id="2.30.29.30">
    <property type="entry name" value="Pleckstrin-homology domain (PH domain)/Phosphotyrosine-binding domain (PTB)"/>
    <property type="match status" value="2"/>
</dbReference>
<feature type="compositionally biased region" description="Low complexity" evidence="1">
    <location>
        <begin position="210"/>
        <end position="228"/>
    </location>
</feature>
<feature type="region of interest" description="Disordered" evidence="1">
    <location>
        <begin position="467"/>
        <end position="489"/>
    </location>
</feature>
<feature type="compositionally biased region" description="Low complexity" evidence="1">
    <location>
        <begin position="389"/>
        <end position="404"/>
    </location>
</feature>
<dbReference type="OrthoDB" id="2157866at2759"/>
<evidence type="ECO:0000313" key="3">
    <source>
        <dbReference type="EMBL" id="KAF9451914.1"/>
    </source>
</evidence>
<feature type="region of interest" description="Disordered" evidence="1">
    <location>
        <begin position="57"/>
        <end position="102"/>
    </location>
</feature>
<dbReference type="InterPro" id="IPR001849">
    <property type="entry name" value="PH_domain"/>
</dbReference>
<dbReference type="AlphaFoldDB" id="A0A9P6C853"/>
<feature type="region of interest" description="Disordered" evidence="1">
    <location>
        <begin position="210"/>
        <end position="229"/>
    </location>
</feature>
<dbReference type="PANTHER" id="PTHR14336">
    <property type="entry name" value="TANDEM PH DOMAIN CONTAINING PROTEIN"/>
    <property type="match status" value="1"/>
</dbReference>
<feature type="region of interest" description="Disordered" evidence="1">
    <location>
        <begin position="1"/>
        <end position="44"/>
    </location>
</feature>
<dbReference type="FunFam" id="2.30.29.30:FF:000286">
    <property type="entry name" value="PH-protein kinase domain containing protein"/>
    <property type="match status" value="1"/>
</dbReference>
<dbReference type="Pfam" id="PF00169">
    <property type="entry name" value="PH"/>
    <property type="match status" value="2"/>
</dbReference>
<accession>A0A9P6C853</accession>
<dbReference type="PROSITE" id="PS50003">
    <property type="entry name" value="PH_DOMAIN"/>
    <property type="match status" value="2"/>
</dbReference>
<keyword evidence="4" id="KW-1185">Reference proteome</keyword>
<evidence type="ECO:0000259" key="2">
    <source>
        <dbReference type="PROSITE" id="PS50003"/>
    </source>
</evidence>
<feature type="domain" description="PH" evidence="2">
    <location>
        <begin position="110"/>
        <end position="205"/>
    </location>
</feature>
<gene>
    <name evidence="3" type="ORF">P691DRAFT_698384</name>
</gene>
<feature type="compositionally biased region" description="Polar residues" evidence="1">
    <location>
        <begin position="32"/>
        <end position="42"/>
    </location>
</feature>
<dbReference type="SUPFAM" id="SSF50729">
    <property type="entry name" value="PH domain-like"/>
    <property type="match status" value="2"/>
</dbReference>
<dbReference type="PANTHER" id="PTHR14336:SF8">
    <property type="entry name" value="PROTEIN OPY1"/>
    <property type="match status" value="1"/>
</dbReference>
<dbReference type="InterPro" id="IPR011993">
    <property type="entry name" value="PH-like_dom_sf"/>
</dbReference>
<feature type="region of interest" description="Disordered" evidence="1">
    <location>
        <begin position="234"/>
        <end position="281"/>
    </location>
</feature>
<dbReference type="EMBL" id="MU151078">
    <property type="protein sequence ID" value="KAF9451914.1"/>
    <property type="molecule type" value="Genomic_DNA"/>
</dbReference>
<feature type="compositionally biased region" description="Pro residues" evidence="1">
    <location>
        <begin position="1"/>
        <end position="10"/>
    </location>
</feature>
<feature type="compositionally biased region" description="Acidic residues" evidence="1">
    <location>
        <begin position="80"/>
        <end position="90"/>
    </location>
</feature>
<comment type="caution">
    <text evidence="3">The sequence shown here is derived from an EMBL/GenBank/DDBJ whole genome shotgun (WGS) entry which is preliminary data.</text>
</comment>
<dbReference type="Proteomes" id="UP000807342">
    <property type="component" value="Unassembled WGS sequence"/>
</dbReference>
<feature type="compositionally biased region" description="Basic residues" evidence="1">
    <location>
        <begin position="370"/>
        <end position="388"/>
    </location>
</feature>
<proteinExistence type="predicted"/>